<keyword evidence="2" id="KW-1185">Reference proteome</keyword>
<proteinExistence type="predicted"/>
<evidence type="ECO:0000313" key="2">
    <source>
        <dbReference type="Proteomes" id="UP000805193"/>
    </source>
</evidence>
<sequence>MYLGEATGAAETAVLEQVGSSQNYILEQARRSSDQLSFHFSLTQAVPVLNKTNPVGLKSFILAGRDGLIYDFEMYKGKETFPDESLG</sequence>
<organism evidence="1 2">
    <name type="scientific">Ixodes persulcatus</name>
    <name type="common">Taiga tick</name>
    <dbReference type="NCBI Taxonomy" id="34615"/>
    <lineage>
        <taxon>Eukaryota</taxon>
        <taxon>Metazoa</taxon>
        <taxon>Ecdysozoa</taxon>
        <taxon>Arthropoda</taxon>
        <taxon>Chelicerata</taxon>
        <taxon>Arachnida</taxon>
        <taxon>Acari</taxon>
        <taxon>Parasitiformes</taxon>
        <taxon>Ixodida</taxon>
        <taxon>Ixodoidea</taxon>
        <taxon>Ixodidae</taxon>
        <taxon>Ixodinae</taxon>
        <taxon>Ixodes</taxon>
    </lineage>
</organism>
<comment type="caution">
    <text evidence="1">The sequence shown here is derived from an EMBL/GenBank/DDBJ whole genome shotgun (WGS) entry which is preliminary data.</text>
</comment>
<evidence type="ECO:0000313" key="1">
    <source>
        <dbReference type="EMBL" id="KAG0444772.1"/>
    </source>
</evidence>
<gene>
    <name evidence="1" type="ORF">HPB47_013394</name>
</gene>
<feature type="non-terminal residue" evidence="1">
    <location>
        <position position="87"/>
    </location>
</feature>
<accession>A0AC60QZX9</accession>
<reference evidence="1 2" key="1">
    <citation type="journal article" date="2020" name="Cell">
        <title>Large-Scale Comparative Analyses of Tick Genomes Elucidate Their Genetic Diversity and Vector Capacities.</title>
        <authorList>
            <consortium name="Tick Genome and Microbiome Consortium (TIGMIC)"/>
            <person name="Jia N."/>
            <person name="Wang J."/>
            <person name="Shi W."/>
            <person name="Du L."/>
            <person name="Sun Y."/>
            <person name="Zhan W."/>
            <person name="Jiang J.F."/>
            <person name="Wang Q."/>
            <person name="Zhang B."/>
            <person name="Ji P."/>
            <person name="Bell-Sakyi L."/>
            <person name="Cui X.M."/>
            <person name="Yuan T.T."/>
            <person name="Jiang B.G."/>
            <person name="Yang W.F."/>
            <person name="Lam T.T."/>
            <person name="Chang Q.C."/>
            <person name="Ding S.J."/>
            <person name="Wang X.J."/>
            <person name="Zhu J.G."/>
            <person name="Ruan X.D."/>
            <person name="Zhao L."/>
            <person name="Wei J.T."/>
            <person name="Ye R.Z."/>
            <person name="Que T.C."/>
            <person name="Du C.H."/>
            <person name="Zhou Y.H."/>
            <person name="Cheng J.X."/>
            <person name="Dai P.F."/>
            <person name="Guo W.B."/>
            <person name="Han X.H."/>
            <person name="Huang E.J."/>
            <person name="Li L.F."/>
            <person name="Wei W."/>
            <person name="Gao Y.C."/>
            <person name="Liu J.Z."/>
            <person name="Shao H.Z."/>
            <person name="Wang X."/>
            <person name="Wang C.C."/>
            <person name="Yang T.C."/>
            <person name="Huo Q.B."/>
            <person name="Li W."/>
            <person name="Chen H.Y."/>
            <person name="Chen S.E."/>
            <person name="Zhou L.G."/>
            <person name="Ni X.B."/>
            <person name="Tian J.H."/>
            <person name="Sheng Y."/>
            <person name="Liu T."/>
            <person name="Pan Y.S."/>
            <person name="Xia L.Y."/>
            <person name="Li J."/>
            <person name="Zhao F."/>
            <person name="Cao W.C."/>
        </authorList>
    </citation>
    <scope>NUCLEOTIDE SEQUENCE [LARGE SCALE GENOMIC DNA]</scope>
    <source>
        <strain evidence="1">Iper-2018</strain>
    </source>
</reference>
<dbReference type="EMBL" id="JABSTQ010001495">
    <property type="protein sequence ID" value="KAG0444772.1"/>
    <property type="molecule type" value="Genomic_DNA"/>
</dbReference>
<dbReference type="Proteomes" id="UP000805193">
    <property type="component" value="Unassembled WGS sequence"/>
</dbReference>
<protein>
    <submittedName>
        <fullName evidence="1">Uncharacterized protein</fullName>
    </submittedName>
</protein>
<name>A0AC60QZX9_IXOPE</name>